<evidence type="ECO:0000313" key="2">
    <source>
        <dbReference type="Proteomes" id="UP001060085"/>
    </source>
</evidence>
<proteinExistence type="predicted"/>
<reference evidence="2" key="1">
    <citation type="journal article" date="2023" name="Nat. Plants">
        <title>Single-cell RNA sequencing provides a high-resolution roadmap for understanding the multicellular compartmentation of specialized metabolism.</title>
        <authorList>
            <person name="Sun S."/>
            <person name="Shen X."/>
            <person name="Li Y."/>
            <person name="Li Y."/>
            <person name="Wang S."/>
            <person name="Li R."/>
            <person name="Zhang H."/>
            <person name="Shen G."/>
            <person name="Guo B."/>
            <person name="Wei J."/>
            <person name="Xu J."/>
            <person name="St-Pierre B."/>
            <person name="Chen S."/>
            <person name="Sun C."/>
        </authorList>
    </citation>
    <scope>NUCLEOTIDE SEQUENCE [LARGE SCALE GENOMIC DNA]</scope>
</reference>
<accession>A0ACC0B2E2</accession>
<dbReference type="Proteomes" id="UP001060085">
    <property type="component" value="Linkage Group LG04"/>
</dbReference>
<keyword evidence="2" id="KW-1185">Reference proteome</keyword>
<comment type="caution">
    <text evidence="1">The sequence shown here is derived from an EMBL/GenBank/DDBJ whole genome shotgun (WGS) entry which is preliminary data.</text>
</comment>
<sequence>MTTGRNGRKPRKTGCRAVAELYRPCRGITVNKKGSIKKLQKRKLKQKYEVFVGTVGGNRRRSYSCLKFSKYLQKLFLPNQHKQVRYLPPQHLTRIKPMINYNAQPLVASRKLSRKESEKLREIAAIVPLETHKHDEIAKGYPYLLSFLPEIMLQESGSPLLGDWNKIEVEMEN</sequence>
<gene>
    <name evidence="1" type="ORF">M9H77_16661</name>
</gene>
<name>A0ACC0B2E2_CATRO</name>
<organism evidence="1 2">
    <name type="scientific">Catharanthus roseus</name>
    <name type="common">Madagascar periwinkle</name>
    <name type="synonym">Vinca rosea</name>
    <dbReference type="NCBI Taxonomy" id="4058"/>
    <lineage>
        <taxon>Eukaryota</taxon>
        <taxon>Viridiplantae</taxon>
        <taxon>Streptophyta</taxon>
        <taxon>Embryophyta</taxon>
        <taxon>Tracheophyta</taxon>
        <taxon>Spermatophyta</taxon>
        <taxon>Magnoliopsida</taxon>
        <taxon>eudicotyledons</taxon>
        <taxon>Gunneridae</taxon>
        <taxon>Pentapetalae</taxon>
        <taxon>asterids</taxon>
        <taxon>lamiids</taxon>
        <taxon>Gentianales</taxon>
        <taxon>Apocynaceae</taxon>
        <taxon>Rauvolfioideae</taxon>
        <taxon>Vinceae</taxon>
        <taxon>Catharanthinae</taxon>
        <taxon>Catharanthus</taxon>
    </lineage>
</organism>
<dbReference type="EMBL" id="CM044704">
    <property type="protein sequence ID" value="KAI5666808.1"/>
    <property type="molecule type" value="Genomic_DNA"/>
</dbReference>
<evidence type="ECO:0000313" key="1">
    <source>
        <dbReference type="EMBL" id="KAI5666808.1"/>
    </source>
</evidence>
<protein>
    <submittedName>
        <fullName evidence="1">Uncharacterized protein</fullName>
    </submittedName>
</protein>